<comment type="caution">
    <text evidence="1">The sequence shown here is derived from an EMBL/GenBank/DDBJ whole genome shotgun (WGS) entry which is preliminary data.</text>
</comment>
<organism evidence="1 2">
    <name type="scientific">Trifolium pratense</name>
    <name type="common">Red clover</name>
    <dbReference type="NCBI Taxonomy" id="57577"/>
    <lineage>
        <taxon>Eukaryota</taxon>
        <taxon>Viridiplantae</taxon>
        <taxon>Streptophyta</taxon>
        <taxon>Embryophyta</taxon>
        <taxon>Tracheophyta</taxon>
        <taxon>Spermatophyta</taxon>
        <taxon>Magnoliopsida</taxon>
        <taxon>eudicotyledons</taxon>
        <taxon>Gunneridae</taxon>
        <taxon>Pentapetalae</taxon>
        <taxon>rosids</taxon>
        <taxon>fabids</taxon>
        <taxon>Fabales</taxon>
        <taxon>Fabaceae</taxon>
        <taxon>Papilionoideae</taxon>
        <taxon>50 kb inversion clade</taxon>
        <taxon>NPAAA clade</taxon>
        <taxon>Hologalegina</taxon>
        <taxon>IRL clade</taxon>
        <taxon>Trifolieae</taxon>
        <taxon>Trifolium</taxon>
    </lineage>
</organism>
<accession>A0A2K3PFQ8</accession>
<reference evidence="1 2" key="1">
    <citation type="journal article" date="2014" name="Am. J. Bot.">
        <title>Genome assembly and annotation for red clover (Trifolium pratense; Fabaceae).</title>
        <authorList>
            <person name="Istvanek J."/>
            <person name="Jaros M."/>
            <person name="Krenek A."/>
            <person name="Repkova J."/>
        </authorList>
    </citation>
    <scope>NUCLEOTIDE SEQUENCE [LARGE SCALE GENOMIC DNA]</scope>
    <source>
        <strain evidence="2">cv. Tatra</strain>
        <tissue evidence="1">Young leaves</tissue>
    </source>
</reference>
<dbReference type="Proteomes" id="UP000236291">
    <property type="component" value="Unassembled WGS sequence"/>
</dbReference>
<evidence type="ECO:0000313" key="1">
    <source>
        <dbReference type="EMBL" id="PNY14140.1"/>
    </source>
</evidence>
<reference evidence="1 2" key="2">
    <citation type="journal article" date="2017" name="Front. Plant Sci.">
        <title>Gene Classification and Mining of Molecular Markers Useful in Red Clover (Trifolium pratense) Breeding.</title>
        <authorList>
            <person name="Istvanek J."/>
            <person name="Dluhosova J."/>
            <person name="Dluhos P."/>
            <person name="Patkova L."/>
            <person name="Nedelnik J."/>
            <person name="Repkova J."/>
        </authorList>
    </citation>
    <scope>NUCLEOTIDE SEQUENCE [LARGE SCALE GENOMIC DNA]</scope>
    <source>
        <strain evidence="2">cv. Tatra</strain>
        <tissue evidence="1">Young leaves</tissue>
    </source>
</reference>
<gene>
    <name evidence="1" type="ORF">L195_g010814</name>
</gene>
<protein>
    <submittedName>
        <fullName evidence="1">Uncharacterized protein</fullName>
    </submittedName>
</protein>
<dbReference type="PANTHER" id="PTHR34427:SF5">
    <property type="entry name" value="DUF4283 DOMAIN-CONTAINING PROTEIN"/>
    <property type="match status" value="1"/>
</dbReference>
<dbReference type="PANTHER" id="PTHR34427">
    <property type="entry name" value="DUF4283 DOMAIN PROTEIN"/>
    <property type="match status" value="1"/>
</dbReference>
<proteinExistence type="predicted"/>
<sequence>MQIRSEVVGEVKEVVGTVGWWCTWFDKFEEWSPDLISNQRTTWLRCYGVPHHAWGEALFRASECKFGSFVDMDSSTKNMLRLDVARIKIVTDKFSTRDSSMVVFVLDKKFVIKVMEEGGEAAMGDGWRCNGRCEGWTERSSSRGSVDGEAAMTVAEGLSEGDSDGDWSDHDQVLLGVGSQGVGRKGQEGDTRLKELQGKEVSEVDPNLLGNVLTIETDIVNHEAGNILAGSDGCRDAGNLLDESERMLEIVSPKPDRPRDSVGGQREVVGSGLVVGKGTDGVGCSRPISLRTREGDFPIVGPFNEQRCHPKDIGGVGSEVLVVGCNNTLGPVVMATTSLLVGSYNINNGKRKKEKAMLKKNAKKRGGVRGAASMSVESDPIQNSVGRIVVDENSSSNQRQHRGISSGEVGLNVFVPAEVGKEGTTCSMGRRGVAGVGGVGGSGVALIAGEGPSNSIGSPLPSGGSVDKDRSDAHHIIDIQDDLGVNFRGDKEVVVNRILMFEERDRREKSVWEQEHSQ</sequence>
<name>A0A2K3PFQ8_TRIPR</name>
<evidence type="ECO:0000313" key="2">
    <source>
        <dbReference type="Proteomes" id="UP000236291"/>
    </source>
</evidence>
<dbReference type="AlphaFoldDB" id="A0A2K3PFQ8"/>
<dbReference type="EMBL" id="ASHM01006618">
    <property type="protein sequence ID" value="PNY14140.1"/>
    <property type="molecule type" value="Genomic_DNA"/>
</dbReference>